<accession>A0A481Z4P3</accession>
<name>A0A481Z4P3_9VIRU</name>
<evidence type="ECO:0000313" key="2">
    <source>
        <dbReference type="EMBL" id="QBK90858.1"/>
    </source>
</evidence>
<evidence type="ECO:0000256" key="1">
    <source>
        <dbReference type="SAM" id="MobiDB-lite"/>
    </source>
</evidence>
<protein>
    <submittedName>
        <fullName evidence="2">Uncharacterized protein</fullName>
    </submittedName>
</protein>
<organism evidence="2">
    <name type="scientific">Pithovirus LCPAC201</name>
    <dbReference type="NCBI Taxonomy" id="2506591"/>
    <lineage>
        <taxon>Viruses</taxon>
        <taxon>Pithoviruses</taxon>
    </lineage>
</organism>
<gene>
    <name evidence="2" type="ORF">LCPAC201_01590</name>
</gene>
<sequence>MVDAYMRQTDYDRSRKSVIDKSNPIATKWLEKQTAGRTSHISFSPAASPHSSLERQVPDKFTVPFSQNGDSDQEARISPKIHITNVKPISGTGCMVSTTNESSSAVLKITQPLRNNNQVNGSSI</sequence>
<dbReference type="EMBL" id="MK500500">
    <property type="protein sequence ID" value="QBK90858.1"/>
    <property type="molecule type" value="Genomic_DNA"/>
</dbReference>
<feature type="region of interest" description="Disordered" evidence="1">
    <location>
        <begin position="34"/>
        <end position="55"/>
    </location>
</feature>
<reference evidence="2" key="1">
    <citation type="journal article" date="2019" name="MBio">
        <title>Virus Genomes from Deep Sea Sediments Expand the Ocean Megavirome and Support Independent Origins of Viral Gigantism.</title>
        <authorList>
            <person name="Backstrom D."/>
            <person name="Yutin N."/>
            <person name="Jorgensen S.L."/>
            <person name="Dharamshi J."/>
            <person name="Homa F."/>
            <person name="Zaremba-Niedwiedzka K."/>
            <person name="Spang A."/>
            <person name="Wolf Y.I."/>
            <person name="Koonin E.V."/>
            <person name="Ettema T.J."/>
        </authorList>
    </citation>
    <scope>NUCLEOTIDE SEQUENCE</scope>
</reference>
<proteinExistence type="predicted"/>